<dbReference type="SUPFAM" id="SSF63817">
    <property type="entry name" value="Sortase"/>
    <property type="match status" value="1"/>
</dbReference>
<organism evidence="3 4">
    <name type="scientific">Candidatus Collierbacteria bacterium RIFOXYD1_FULL_40_9</name>
    <dbReference type="NCBI Taxonomy" id="1817731"/>
    <lineage>
        <taxon>Bacteria</taxon>
        <taxon>Candidatus Collieribacteriota</taxon>
    </lineage>
</organism>
<keyword evidence="2" id="KW-0472">Membrane</keyword>
<sequence length="196" mass="22143">MTRNYFNLPIVFGSVLLATGLFVLITTYLPIFKNEVSYQVLHKKVKTDTTINPIDSDFGIVIPKIGANSKIIKNVDPFDSTVYQKALTKGVAHANTSKLPGEGKNIFLFSHSSTDFLTATRYNSIFYLLSKLEEGDEIKVFYKQKEYQYKVKDKKVVTPSQINFLKSDSNAETLTLMTCWPPGTDFKRLIVQAVPK</sequence>
<feature type="transmembrane region" description="Helical" evidence="2">
    <location>
        <begin position="6"/>
        <end position="29"/>
    </location>
</feature>
<dbReference type="NCBIfam" id="TIGR01076">
    <property type="entry name" value="sortase_fam"/>
    <property type="match status" value="1"/>
</dbReference>
<dbReference type="InterPro" id="IPR005754">
    <property type="entry name" value="Sortase"/>
</dbReference>
<protein>
    <recommendedName>
        <fullName evidence="5">Sortase</fullName>
    </recommendedName>
</protein>
<gene>
    <name evidence="3" type="ORF">A2572_04670</name>
</gene>
<evidence type="ECO:0008006" key="5">
    <source>
        <dbReference type="Google" id="ProtNLM"/>
    </source>
</evidence>
<proteinExistence type="predicted"/>
<dbReference type="GO" id="GO:0016787">
    <property type="term" value="F:hydrolase activity"/>
    <property type="evidence" value="ECO:0007669"/>
    <property type="project" value="UniProtKB-KW"/>
</dbReference>
<evidence type="ECO:0000313" key="3">
    <source>
        <dbReference type="EMBL" id="OGD83331.1"/>
    </source>
</evidence>
<dbReference type="EMBL" id="MFAQ01000020">
    <property type="protein sequence ID" value="OGD83331.1"/>
    <property type="molecule type" value="Genomic_DNA"/>
</dbReference>
<reference evidence="3 4" key="1">
    <citation type="journal article" date="2016" name="Nat. Commun.">
        <title>Thousands of microbial genomes shed light on interconnected biogeochemical processes in an aquifer system.</title>
        <authorList>
            <person name="Anantharaman K."/>
            <person name="Brown C.T."/>
            <person name="Hug L.A."/>
            <person name="Sharon I."/>
            <person name="Castelle C.J."/>
            <person name="Probst A.J."/>
            <person name="Thomas B.C."/>
            <person name="Singh A."/>
            <person name="Wilkins M.J."/>
            <person name="Karaoz U."/>
            <person name="Brodie E.L."/>
            <person name="Williams K.H."/>
            <person name="Hubbard S.S."/>
            <person name="Banfield J.F."/>
        </authorList>
    </citation>
    <scope>NUCLEOTIDE SEQUENCE [LARGE SCALE GENOMIC DNA]</scope>
</reference>
<dbReference type="InterPro" id="IPR023365">
    <property type="entry name" value="Sortase_dom-sf"/>
</dbReference>
<evidence type="ECO:0000256" key="1">
    <source>
        <dbReference type="ARBA" id="ARBA00022801"/>
    </source>
</evidence>
<name>A0A1F5FUP6_9BACT</name>
<dbReference type="Proteomes" id="UP000179237">
    <property type="component" value="Unassembled WGS sequence"/>
</dbReference>
<keyword evidence="2" id="KW-1133">Transmembrane helix</keyword>
<evidence type="ECO:0000313" key="4">
    <source>
        <dbReference type="Proteomes" id="UP000179237"/>
    </source>
</evidence>
<accession>A0A1F5FUP6</accession>
<evidence type="ECO:0000256" key="2">
    <source>
        <dbReference type="SAM" id="Phobius"/>
    </source>
</evidence>
<keyword evidence="1" id="KW-0378">Hydrolase</keyword>
<comment type="caution">
    <text evidence="3">The sequence shown here is derived from an EMBL/GenBank/DDBJ whole genome shotgun (WGS) entry which is preliminary data.</text>
</comment>
<dbReference type="Pfam" id="PF04203">
    <property type="entry name" value="Sortase"/>
    <property type="match status" value="1"/>
</dbReference>
<keyword evidence="2" id="KW-0812">Transmembrane</keyword>
<dbReference type="Gene3D" id="2.40.260.10">
    <property type="entry name" value="Sortase"/>
    <property type="match status" value="1"/>
</dbReference>
<dbReference type="AlphaFoldDB" id="A0A1F5FUP6"/>